<sequence>VVLCTGMGDQEVQVTGRGEVVKINVNKVVLNFVEVDEGGLESGAFLGGPTKLI</sequence>
<feature type="non-terminal residue" evidence="1">
    <location>
        <position position="1"/>
    </location>
</feature>
<dbReference type="AlphaFoldDB" id="A0A9D4RR87"/>
<reference evidence="1" key="2">
    <citation type="submission" date="2020-11" db="EMBL/GenBank/DDBJ databases">
        <authorList>
            <person name="McCartney M.A."/>
            <person name="Auch B."/>
            <person name="Kono T."/>
            <person name="Mallez S."/>
            <person name="Becker A."/>
            <person name="Gohl D.M."/>
            <person name="Silverstein K.A.T."/>
            <person name="Koren S."/>
            <person name="Bechman K.B."/>
            <person name="Herman A."/>
            <person name="Abrahante J.E."/>
            <person name="Garbe J."/>
        </authorList>
    </citation>
    <scope>NUCLEOTIDE SEQUENCE</scope>
    <source>
        <strain evidence="1">Duluth1</strain>
        <tissue evidence="1">Whole animal</tissue>
    </source>
</reference>
<gene>
    <name evidence="1" type="ORF">DPMN_001889</name>
</gene>
<protein>
    <submittedName>
        <fullName evidence="1">Uncharacterized protein</fullName>
    </submittedName>
</protein>
<evidence type="ECO:0000313" key="1">
    <source>
        <dbReference type="EMBL" id="KAH3878009.1"/>
    </source>
</evidence>
<dbReference type="Proteomes" id="UP000828390">
    <property type="component" value="Unassembled WGS sequence"/>
</dbReference>
<name>A0A9D4RR87_DREPO</name>
<proteinExistence type="predicted"/>
<evidence type="ECO:0000313" key="2">
    <source>
        <dbReference type="Proteomes" id="UP000828390"/>
    </source>
</evidence>
<accession>A0A9D4RR87</accession>
<organism evidence="1 2">
    <name type="scientific">Dreissena polymorpha</name>
    <name type="common">Zebra mussel</name>
    <name type="synonym">Mytilus polymorpha</name>
    <dbReference type="NCBI Taxonomy" id="45954"/>
    <lineage>
        <taxon>Eukaryota</taxon>
        <taxon>Metazoa</taxon>
        <taxon>Spiralia</taxon>
        <taxon>Lophotrochozoa</taxon>
        <taxon>Mollusca</taxon>
        <taxon>Bivalvia</taxon>
        <taxon>Autobranchia</taxon>
        <taxon>Heteroconchia</taxon>
        <taxon>Euheterodonta</taxon>
        <taxon>Imparidentia</taxon>
        <taxon>Neoheterodontei</taxon>
        <taxon>Myida</taxon>
        <taxon>Dreissenoidea</taxon>
        <taxon>Dreissenidae</taxon>
        <taxon>Dreissena</taxon>
    </lineage>
</organism>
<reference evidence="1" key="1">
    <citation type="journal article" date="2019" name="bioRxiv">
        <title>The Genome of the Zebra Mussel, Dreissena polymorpha: A Resource for Invasive Species Research.</title>
        <authorList>
            <person name="McCartney M.A."/>
            <person name="Auch B."/>
            <person name="Kono T."/>
            <person name="Mallez S."/>
            <person name="Zhang Y."/>
            <person name="Obille A."/>
            <person name="Becker A."/>
            <person name="Abrahante J.E."/>
            <person name="Garbe J."/>
            <person name="Badalamenti J.P."/>
            <person name="Herman A."/>
            <person name="Mangelson H."/>
            <person name="Liachko I."/>
            <person name="Sullivan S."/>
            <person name="Sone E.D."/>
            <person name="Koren S."/>
            <person name="Silverstein K.A.T."/>
            <person name="Beckman K.B."/>
            <person name="Gohl D.M."/>
        </authorList>
    </citation>
    <scope>NUCLEOTIDE SEQUENCE</scope>
    <source>
        <strain evidence="1">Duluth1</strain>
        <tissue evidence="1">Whole animal</tissue>
    </source>
</reference>
<dbReference type="EMBL" id="JAIWYP010000001">
    <property type="protein sequence ID" value="KAH3878009.1"/>
    <property type="molecule type" value="Genomic_DNA"/>
</dbReference>
<comment type="caution">
    <text evidence="1">The sequence shown here is derived from an EMBL/GenBank/DDBJ whole genome shotgun (WGS) entry which is preliminary data.</text>
</comment>
<keyword evidence="2" id="KW-1185">Reference proteome</keyword>